<sequence>MKFRYTEIFYSVQGEGKFVGVPSVFLRMFGCNFTCRGFGMPKGELSTEYLNVNPDDYLNLDELPLVKTGCDSYASWDARFKDFTTSIETEEVVERLLSYTPNNRWIEPNGQDIHLVITGGEPLLPGQQRRWPELFRLPGMENIKNVTFETNCTQLLGDSFVDYLATEARFETTFSCSPKLSVSGEPWDIAINPEVAMDYLSIPSSNMYFKFVVADETDMAEVDNAVREYQHKGISAPTYCMPVGGCENEYVENRTKVAEECLKRGYRYSPRLHVDLFGNNWGT</sequence>
<organism evidence="3">
    <name type="scientific">marine metagenome</name>
    <dbReference type="NCBI Taxonomy" id="408172"/>
    <lineage>
        <taxon>unclassified sequences</taxon>
        <taxon>metagenomes</taxon>
        <taxon>ecological metagenomes</taxon>
    </lineage>
</organism>
<dbReference type="HAMAP" id="MF_00917">
    <property type="entry name" value="QueE"/>
    <property type="match status" value="1"/>
</dbReference>
<dbReference type="PANTHER" id="PTHR42836:SF1">
    <property type="entry name" value="7-CARBOXY-7-DEAZAGUANINE SYNTHASE"/>
    <property type="match status" value="1"/>
</dbReference>
<evidence type="ECO:0000256" key="1">
    <source>
        <dbReference type="ARBA" id="ARBA00022485"/>
    </source>
</evidence>
<dbReference type="GO" id="GO:0016829">
    <property type="term" value="F:lyase activity"/>
    <property type="evidence" value="ECO:0007669"/>
    <property type="project" value="UniProtKB-KW"/>
</dbReference>
<name>A0A382DW80_9ZZZZ</name>
<evidence type="ECO:0000313" key="3">
    <source>
        <dbReference type="EMBL" id="SVB42700.1"/>
    </source>
</evidence>
<keyword evidence="1" id="KW-0004">4Fe-4S</keyword>
<dbReference type="AlphaFoldDB" id="A0A382DW80"/>
<keyword evidence="1" id="KW-0479">Metal-binding</keyword>
<evidence type="ECO:0008006" key="4">
    <source>
        <dbReference type="Google" id="ProtNLM"/>
    </source>
</evidence>
<dbReference type="PANTHER" id="PTHR42836">
    <property type="entry name" value="7-CARBOXY-7-DEAZAGUANINE SYNTHASE"/>
    <property type="match status" value="1"/>
</dbReference>
<protein>
    <recommendedName>
        <fullName evidence="4">Radical SAM core domain-containing protein</fullName>
    </recommendedName>
</protein>
<evidence type="ECO:0000256" key="2">
    <source>
        <dbReference type="ARBA" id="ARBA00023239"/>
    </source>
</evidence>
<keyword evidence="2" id="KW-0456">Lyase</keyword>
<dbReference type="InterPro" id="IPR024924">
    <property type="entry name" value="7-CO-7-deazaguanine_synth-like"/>
</dbReference>
<accession>A0A382DW80</accession>
<reference evidence="3" key="1">
    <citation type="submission" date="2018-05" db="EMBL/GenBank/DDBJ databases">
        <authorList>
            <person name="Lanie J.A."/>
            <person name="Ng W.-L."/>
            <person name="Kazmierczak K.M."/>
            <person name="Andrzejewski T.M."/>
            <person name="Davidsen T.M."/>
            <person name="Wayne K.J."/>
            <person name="Tettelin H."/>
            <person name="Glass J.I."/>
            <person name="Rusch D."/>
            <person name="Podicherti R."/>
            <person name="Tsui H.-C.T."/>
            <person name="Winkler M.E."/>
        </authorList>
    </citation>
    <scope>NUCLEOTIDE SEQUENCE</scope>
</reference>
<keyword evidence="1" id="KW-0408">Iron</keyword>
<dbReference type="EMBL" id="UINC01041435">
    <property type="protein sequence ID" value="SVB42700.1"/>
    <property type="molecule type" value="Genomic_DNA"/>
</dbReference>
<dbReference type="InterPro" id="IPR013785">
    <property type="entry name" value="Aldolase_TIM"/>
</dbReference>
<keyword evidence="1" id="KW-0411">Iron-sulfur</keyword>
<dbReference type="Gene3D" id="3.20.20.70">
    <property type="entry name" value="Aldolase class I"/>
    <property type="match status" value="1"/>
</dbReference>
<gene>
    <name evidence="3" type="ORF">METZ01_LOCUS195554</name>
</gene>
<dbReference type="GO" id="GO:0051539">
    <property type="term" value="F:4 iron, 4 sulfur cluster binding"/>
    <property type="evidence" value="ECO:0007669"/>
    <property type="project" value="UniProtKB-KW"/>
</dbReference>
<proteinExistence type="inferred from homology"/>